<sequence length="66" mass="7394">MPGPFCSDEEDMSKSYFIVSEWLPKAAHHDELLAIFKQLAAITLENESGCLRYHVTHQIEHPGAPG</sequence>
<organism evidence="2">
    <name type="scientific">Candidatus Berkiella aquae</name>
    <dbReference type="NCBI Taxonomy" id="295108"/>
    <lineage>
        <taxon>Bacteria</taxon>
        <taxon>Pseudomonadati</taxon>
        <taxon>Pseudomonadota</taxon>
        <taxon>Gammaproteobacteria</taxon>
        <taxon>Candidatus Berkiellales</taxon>
        <taxon>Candidatus Berkiellaceae</taxon>
        <taxon>Candidatus Berkiella</taxon>
    </lineage>
</organism>
<reference evidence="2" key="1">
    <citation type="submission" date="2015-09" db="EMBL/GenBank/DDBJ databases">
        <title>Draft Genome Sequences of Two Novel Amoeba-resistant Intranuclear Bacteria, Candidatus Berkiella cookevillensis and Candidatus Berkiella aquae.</title>
        <authorList>
            <person name="Mehari Y.T."/>
            <person name="Arivett B.A."/>
            <person name="Farone A.L."/>
            <person name="Gunderson J.H."/>
            <person name="Farone M.B."/>
        </authorList>
    </citation>
    <scope>NUCLEOTIDE SEQUENCE [LARGE SCALE GENOMIC DNA]</scope>
    <source>
        <strain evidence="2">HT99</strain>
    </source>
</reference>
<dbReference type="InterPro" id="IPR007138">
    <property type="entry name" value="ABM_dom"/>
</dbReference>
<evidence type="ECO:0000259" key="1">
    <source>
        <dbReference type="Pfam" id="PF03992"/>
    </source>
</evidence>
<dbReference type="Pfam" id="PF03992">
    <property type="entry name" value="ABM"/>
    <property type="match status" value="1"/>
</dbReference>
<gene>
    <name evidence="2" type="ORF">HT99x_00203</name>
</gene>
<evidence type="ECO:0000313" key="2">
    <source>
        <dbReference type="EMBL" id="KRG22665.1"/>
    </source>
</evidence>
<feature type="domain" description="ABM" evidence="1">
    <location>
        <begin position="17"/>
        <end position="62"/>
    </location>
</feature>
<dbReference type="InterPro" id="IPR011008">
    <property type="entry name" value="Dimeric_a/b-barrel"/>
</dbReference>
<comment type="caution">
    <text evidence="2">The sequence shown here is derived from an EMBL/GenBank/DDBJ whole genome shotgun (WGS) entry which is preliminary data.</text>
</comment>
<proteinExistence type="predicted"/>
<dbReference type="Gene3D" id="3.30.70.100">
    <property type="match status" value="1"/>
</dbReference>
<dbReference type="EMBL" id="LKAJ01000001">
    <property type="protein sequence ID" value="KRG22665.1"/>
    <property type="molecule type" value="Genomic_DNA"/>
</dbReference>
<name>A0A0Q9YRY9_9GAMM</name>
<dbReference type="STRING" id="295108.HT99x_00203"/>
<accession>A0A0Q9YRY9</accession>
<protein>
    <recommendedName>
        <fullName evidence="1">ABM domain-containing protein</fullName>
    </recommendedName>
</protein>
<dbReference type="AlphaFoldDB" id="A0A0Q9YRY9"/>
<dbReference type="SUPFAM" id="SSF54909">
    <property type="entry name" value="Dimeric alpha+beta barrel"/>
    <property type="match status" value="1"/>
</dbReference>